<name>A0A2K3KFG7_TRIPR</name>
<proteinExistence type="predicted"/>
<reference evidence="2 3" key="2">
    <citation type="journal article" date="2017" name="Front. Plant Sci.">
        <title>Gene Classification and Mining of Molecular Markers Useful in Red Clover (Trifolium pratense) Breeding.</title>
        <authorList>
            <person name="Istvanek J."/>
            <person name="Dluhosova J."/>
            <person name="Dluhos P."/>
            <person name="Patkova L."/>
            <person name="Nedelnik J."/>
            <person name="Repkova J."/>
        </authorList>
    </citation>
    <scope>NUCLEOTIDE SEQUENCE [LARGE SCALE GENOMIC DNA]</scope>
    <source>
        <strain evidence="3">cv. Tatra</strain>
        <tissue evidence="2">Young leaves</tissue>
    </source>
</reference>
<reference evidence="2 3" key="1">
    <citation type="journal article" date="2014" name="Am. J. Bot.">
        <title>Genome assembly and annotation for red clover (Trifolium pratense; Fabaceae).</title>
        <authorList>
            <person name="Istvanek J."/>
            <person name="Jaros M."/>
            <person name="Krenek A."/>
            <person name="Repkova J."/>
        </authorList>
    </citation>
    <scope>NUCLEOTIDE SEQUENCE [LARGE SCALE GENOMIC DNA]</scope>
    <source>
        <strain evidence="3">cv. Tatra</strain>
        <tissue evidence="2">Young leaves</tissue>
    </source>
</reference>
<dbReference type="Proteomes" id="UP000236291">
    <property type="component" value="Unassembled WGS sequence"/>
</dbReference>
<protein>
    <submittedName>
        <fullName evidence="2">Uncharacterized protein</fullName>
    </submittedName>
</protein>
<feature type="non-terminal residue" evidence="2">
    <location>
        <position position="83"/>
    </location>
</feature>
<comment type="caution">
    <text evidence="2">The sequence shown here is derived from an EMBL/GenBank/DDBJ whole genome shotgun (WGS) entry which is preliminary data.</text>
</comment>
<evidence type="ECO:0000313" key="2">
    <source>
        <dbReference type="EMBL" id="PNX65036.1"/>
    </source>
</evidence>
<evidence type="ECO:0000313" key="3">
    <source>
        <dbReference type="Proteomes" id="UP000236291"/>
    </source>
</evidence>
<accession>A0A2K3KFG7</accession>
<sequence>RPSLSLSEGSARHSEPHQEVTDSWRALASFSDLFAERRLSEPKRTTPGRHLLMASCSPHVRWAKAWRVSPVRTVQNLRFLHQI</sequence>
<dbReference type="EMBL" id="ASHM01173967">
    <property type="protein sequence ID" value="PNX65036.1"/>
    <property type="molecule type" value="Genomic_DNA"/>
</dbReference>
<dbReference type="AlphaFoldDB" id="A0A2K3KFG7"/>
<gene>
    <name evidence="2" type="ORF">L195_g062402</name>
</gene>
<feature type="region of interest" description="Disordered" evidence="1">
    <location>
        <begin position="1"/>
        <end position="20"/>
    </location>
</feature>
<evidence type="ECO:0000256" key="1">
    <source>
        <dbReference type="SAM" id="MobiDB-lite"/>
    </source>
</evidence>
<organism evidence="2 3">
    <name type="scientific">Trifolium pratense</name>
    <name type="common">Red clover</name>
    <dbReference type="NCBI Taxonomy" id="57577"/>
    <lineage>
        <taxon>Eukaryota</taxon>
        <taxon>Viridiplantae</taxon>
        <taxon>Streptophyta</taxon>
        <taxon>Embryophyta</taxon>
        <taxon>Tracheophyta</taxon>
        <taxon>Spermatophyta</taxon>
        <taxon>Magnoliopsida</taxon>
        <taxon>eudicotyledons</taxon>
        <taxon>Gunneridae</taxon>
        <taxon>Pentapetalae</taxon>
        <taxon>rosids</taxon>
        <taxon>fabids</taxon>
        <taxon>Fabales</taxon>
        <taxon>Fabaceae</taxon>
        <taxon>Papilionoideae</taxon>
        <taxon>50 kb inversion clade</taxon>
        <taxon>NPAAA clade</taxon>
        <taxon>Hologalegina</taxon>
        <taxon>IRL clade</taxon>
        <taxon>Trifolieae</taxon>
        <taxon>Trifolium</taxon>
    </lineage>
</organism>
<feature type="non-terminal residue" evidence="2">
    <location>
        <position position="1"/>
    </location>
</feature>
<feature type="compositionally biased region" description="Basic and acidic residues" evidence="1">
    <location>
        <begin position="10"/>
        <end position="20"/>
    </location>
</feature>